<name>A0A1X7U4A2_AMPQE</name>
<proteinExistence type="predicted"/>
<evidence type="ECO:0000313" key="1">
    <source>
        <dbReference type="EnsemblMetazoa" id="Aqu2.1.22732_001"/>
    </source>
</evidence>
<reference evidence="1" key="1">
    <citation type="submission" date="2017-05" db="UniProtKB">
        <authorList>
            <consortium name="EnsemblMetazoa"/>
        </authorList>
    </citation>
    <scope>IDENTIFICATION</scope>
</reference>
<dbReference type="InParanoid" id="A0A1X7U4A2"/>
<sequence>MFSGPGHYSYLPHLQEPRVATAAVVQGSSLGVAEARKLYLHAANCHRAGMTFIPMAIEALGGWSSSAFEVIGHISRLLAVYLGHPLSETCCHLFQKLSVALWRGNASMWATHRPSLPASVDGFI</sequence>
<organism evidence="1">
    <name type="scientific">Amphimedon queenslandica</name>
    <name type="common">Sponge</name>
    <dbReference type="NCBI Taxonomy" id="400682"/>
    <lineage>
        <taxon>Eukaryota</taxon>
        <taxon>Metazoa</taxon>
        <taxon>Porifera</taxon>
        <taxon>Demospongiae</taxon>
        <taxon>Heteroscleromorpha</taxon>
        <taxon>Haplosclerida</taxon>
        <taxon>Niphatidae</taxon>
        <taxon>Amphimedon</taxon>
    </lineage>
</organism>
<protein>
    <submittedName>
        <fullName evidence="1">Uncharacterized protein</fullName>
    </submittedName>
</protein>
<dbReference type="AlphaFoldDB" id="A0A1X7U4A2"/>
<dbReference type="EnsemblMetazoa" id="Aqu2.1.22732_001">
    <property type="protein sequence ID" value="Aqu2.1.22732_001"/>
    <property type="gene ID" value="Aqu2.1.22732"/>
</dbReference>
<accession>A0A1X7U4A2</accession>
<dbReference type="OrthoDB" id="347018at2759"/>